<evidence type="ECO:0000256" key="5">
    <source>
        <dbReference type="PROSITE-ProRule" id="PRU10099"/>
    </source>
</evidence>
<feature type="active site" evidence="5">
    <location>
        <position position="12"/>
    </location>
</feature>
<dbReference type="PROSITE" id="PS51732">
    <property type="entry name" value="ASN_GLN_ASE_3"/>
    <property type="match status" value="1"/>
</dbReference>
<dbReference type="Pfam" id="PF17763">
    <property type="entry name" value="Asparaginase_C"/>
    <property type="match status" value="1"/>
</dbReference>
<dbReference type="InterPro" id="IPR037152">
    <property type="entry name" value="L-asparaginase_N_sf"/>
</dbReference>
<evidence type="ECO:0000313" key="9">
    <source>
        <dbReference type="EMBL" id="WZP15071.1"/>
    </source>
</evidence>
<dbReference type="PIRSF" id="PIRSF001220">
    <property type="entry name" value="L-ASNase_gatD"/>
    <property type="match status" value="1"/>
</dbReference>
<dbReference type="PRINTS" id="PR00139">
    <property type="entry name" value="ASNGLNASE"/>
</dbReference>
<feature type="domain" description="Asparaginase/glutaminase C-terminal" evidence="8">
    <location>
        <begin position="204"/>
        <end position="315"/>
    </location>
</feature>
<keyword evidence="10" id="KW-1185">Reference proteome</keyword>
<dbReference type="CDD" id="cd08964">
    <property type="entry name" value="L-asparaginase_II"/>
    <property type="match status" value="1"/>
</dbReference>
<sequence>MASIRILGTGGTISSRSTADGGLVASERIEEVIGTLSRRHTISVRDVMVSGSFQLQFSDLRAIARAAREAVLDPTVDGVVITHGTDTMEETSFLLDLVHASPKPVVFTGSSRPADSAAPDGPQNLEEAVEAAASPELRDAGVLVSFAGVIRSARGLRNASTLGTNPFAGGTEVAHFIGDTLHVTARPLRPAPLSMPNEDFDTVRVDIIDCSLGAGTDLFSHAVQVGSNAVILSGTGLGNAGPGFSEAVQDAVRSGCFVVLSTRVPDGPVVPTYGSGGGTDLVRAGAIPSGDLKPPQARILAALLTSQPATPEQILHALTAFPGRTAAGTEGVADPTR</sequence>
<reference evidence="9 10" key="1">
    <citation type="submission" date="2024-04" db="EMBL/GenBank/DDBJ databases">
        <title>Arthrobacter sp. from Plains bison fecal sample.</title>
        <authorList>
            <person name="Ruzzini A."/>
        </authorList>
    </citation>
    <scope>NUCLEOTIDE SEQUENCE [LARGE SCALE GENOMIC DNA]</scope>
    <source>
        <strain evidence="9 10">EINP1</strain>
    </source>
</reference>
<dbReference type="PIRSF" id="PIRSF500176">
    <property type="entry name" value="L_ASNase"/>
    <property type="match status" value="1"/>
</dbReference>
<feature type="domain" description="L-asparaginase N-terminal" evidence="7">
    <location>
        <begin position="4"/>
        <end position="179"/>
    </location>
</feature>
<evidence type="ECO:0000259" key="7">
    <source>
        <dbReference type="Pfam" id="PF00710"/>
    </source>
</evidence>
<dbReference type="EMBL" id="CP151657">
    <property type="protein sequence ID" value="WZP15071.1"/>
    <property type="molecule type" value="Genomic_DNA"/>
</dbReference>
<evidence type="ECO:0000256" key="1">
    <source>
        <dbReference type="ARBA" id="ARBA00010518"/>
    </source>
</evidence>
<dbReference type="Pfam" id="PF00710">
    <property type="entry name" value="Asparaginase"/>
    <property type="match status" value="1"/>
</dbReference>
<evidence type="ECO:0000256" key="4">
    <source>
        <dbReference type="ARBA" id="ARBA00049366"/>
    </source>
</evidence>
<dbReference type="PANTHER" id="PTHR11707:SF28">
    <property type="entry name" value="60 KDA LYSOPHOSPHOLIPASE"/>
    <property type="match status" value="1"/>
</dbReference>
<comment type="similarity">
    <text evidence="1">Belongs to the asparaginase 1 family.</text>
</comment>
<organism evidence="9 10">
    <name type="scientific">Arthrobacter citreus</name>
    <dbReference type="NCBI Taxonomy" id="1670"/>
    <lineage>
        <taxon>Bacteria</taxon>
        <taxon>Bacillati</taxon>
        <taxon>Actinomycetota</taxon>
        <taxon>Actinomycetes</taxon>
        <taxon>Micrococcales</taxon>
        <taxon>Micrococcaceae</taxon>
        <taxon>Arthrobacter</taxon>
    </lineage>
</organism>
<dbReference type="Gene3D" id="3.40.50.40">
    <property type="match status" value="1"/>
</dbReference>
<dbReference type="InterPro" id="IPR004550">
    <property type="entry name" value="AsnASE_II"/>
</dbReference>
<dbReference type="PROSITE" id="PS00917">
    <property type="entry name" value="ASN_GLN_ASE_2"/>
    <property type="match status" value="1"/>
</dbReference>
<dbReference type="PROSITE" id="PS00144">
    <property type="entry name" value="ASN_GLN_ASE_1"/>
    <property type="match status" value="1"/>
</dbReference>
<evidence type="ECO:0000259" key="8">
    <source>
        <dbReference type="Pfam" id="PF17763"/>
    </source>
</evidence>
<dbReference type="SMART" id="SM00870">
    <property type="entry name" value="Asparaginase"/>
    <property type="match status" value="1"/>
</dbReference>
<dbReference type="InterPro" id="IPR027475">
    <property type="entry name" value="Asparaginase/glutaminase_AS2"/>
</dbReference>
<proteinExistence type="inferred from homology"/>
<evidence type="ECO:0000256" key="3">
    <source>
        <dbReference type="ARBA" id="ARBA00022801"/>
    </source>
</evidence>
<dbReference type="InterPro" id="IPR040919">
    <property type="entry name" value="Asparaginase_C"/>
</dbReference>
<evidence type="ECO:0000313" key="10">
    <source>
        <dbReference type="Proteomes" id="UP001448858"/>
    </source>
</evidence>
<comment type="catalytic activity">
    <reaction evidence="4">
        <text>L-asparagine + H2O = L-aspartate + NH4(+)</text>
        <dbReference type="Rhea" id="RHEA:21016"/>
        <dbReference type="ChEBI" id="CHEBI:15377"/>
        <dbReference type="ChEBI" id="CHEBI:28938"/>
        <dbReference type="ChEBI" id="CHEBI:29991"/>
        <dbReference type="ChEBI" id="CHEBI:58048"/>
        <dbReference type="EC" id="3.5.1.1"/>
    </reaction>
</comment>
<protein>
    <recommendedName>
        <fullName evidence="2">asparaginase</fullName>
        <ecNumber evidence="2">3.5.1.1</ecNumber>
    </recommendedName>
</protein>
<accession>A0ABZ2ZSC5</accession>
<dbReference type="EC" id="3.5.1.1" evidence="2"/>
<feature type="active site" evidence="6">
    <location>
        <position position="85"/>
    </location>
</feature>
<dbReference type="InterPro" id="IPR027474">
    <property type="entry name" value="L-asparaginase_N"/>
</dbReference>
<dbReference type="InterPro" id="IPR020827">
    <property type="entry name" value="Asparaginase/glutaminase_AS1"/>
</dbReference>
<dbReference type="SFLD" id="SFLDS00057">
    <property type="entry name" value="Glutaminase/Asparaginase"/>
    <property type="match status" value="1"/>
</dbReference>
<evidence type="ECO:0000256" key="2">
    <source>
        <dbReference type="ARBA" id="ARBA00012920"/>
    </source>
</evidence>
<dbReference type="InterPro" id="IPR036152">
    <property type="entry name" value="Asp/glu_Ase-like_sf"/>
</dbReference>
<dbReference type="RefSeq" id="WP_342022737.1">
    <property type="nucleotide sequence ID" value="NZ_CP151657.1"/>
</dbReference>
<dbReference type="Gene3D" id="3.40.50.1170">
    <property type="entry name" value="L-asparaginase, N-terminal domain"/>
    <property type="match status" value="1"/>
</dbReference>
<keyword evidence="3" id="KW-0378">Hydrolase</keyword>
<dbReference type="PANTHER" id="PTHR11707">
    <property type="entry name" value="L-ASPARAGINASE"/>
    <property type="match status" value="1"/>
</dbReference>
<dbReference type="SUPFAM" id="SSF53774">
    <property type="entry name" value="Glutaminase/Asparaginase"/>
    <property type="match status" value="1"/>
</dbReference>
<evidence type="ECO:0000256" key="6">
    <source>
        <dbReference type="PROSITE-ProRule" id="PRU10100"/>
    </source>
</evidence>
<dbReference type="Proteomes" id="UP001448858">
    <property type="component" value="Chromosome"/>
</dbReference>
<dbReference type="InterPro" id="IPR027473">
    <property type="entry name" value="L-asparaginase_C"/>
</dbReference>
<name>A0ABZ2ZSC5_9MICC</name>
<gene>
    <name evidence="9" type="ORF">AAE021_12875</name>
</gene>
<dbReference type="InterPro" id="IPR006034">
    <property type="entry name" value="Asparaginase/glutaminase-like"/>
</dbReference>